<gene>
    <name evidence="1" type="ORF">ONZ43_g4466</name>
</gene>
<name>A0ACC2IMP7_9PEZI</name>
<keyword evidence="2" id="KW-1185">Reference proteome</keyword>
<dbReference type="EMBL" id="JAPESX010001205">
    <property type="protein sequence ID" value="KAJ8116334.1"/>
    <property type="molecule type" value="Genomic_DNA"/>
</dbReference>
<protein>
    <submittedName>
        <fullName evidence="1">Uncharacterized protein</fullName>
    </submittedName>
</protein>
<organism evidence="1 2">
    <name type="scientific">Nemania bipapillata</name>
    <dbReference type="NCBI Taxonomy" id="110536"/>
    <lineage>
        <taxon>Eukaryota</taxon>
        <taxon>Fungi</taxon>
        <taxon>Dikarya</taxon>
        <taxon>Ascomycota</taxon>
        <taxon>Pezizomycotina</taxon>
        <taxon>Sordariomycetes</taxon>
        <taxon>Xylariomycetidae</taxon>
        <taxon>Xylariales</taxon>
        <taxon>Xylariaceae</taxon>
        <taxon>Nemania</taxon>
    </lineage>
</organism>
<dbReference type="Proteomes" id="UP001153334">
    <property type="component" value="Unassembled WGS sequence"/>
</dbReference>
<evidence type="ECO:0000313" key="1">
    <source>
        <dbReference type="EMBL" id="KAJ8116334.1"/>
    </source>
</evidence>
<evidence type="ECO:0000313" key="2">
    <source>
        <dbReference type="Proteomes" id="UP001153334"/>
    </source>
</evidence>
<proteinExistence type="predicted"/>
<sequence>MLRRHPLVAFIGALLLTPSLVCADEPSALWHGVDGNWSSTTLFVGEPAQEIDVTVSPLCDDARGGVFNRSASKSWASMGLWQLGLKSIGIYANGDYAMETVVVYDSVRRWQTSLNKLLVAGINDTAAYTGFFGLGITEGNFGGVVAQGPIASLVEQSGLIPSHSYGYTPGAYYAGARGVPMSLTLGGYDADRFEPHDVQFSLNATTRQPQVLVRAITASVSDAEQAPTKWSNPSIPFLSFNESVTATIDSSTPYLWLPPTVCDRFAGALNLTWNETLGLYLFSGNDNLERYRSAPNLSFTFTFSSLDNRNNFGSPTNMSGVVNITVSANAFIQSLQYPFENLIETIIPARSLHHY</sequence>
<comment type="caution">
    <text evidence="1">The sequence shown here is derived from an EMBL/GenBank/DDBJ whole genome shotgun (WGS) entry which is preliminary data.</text>
</comment>
<accession>A0ACC2IMP7</accession>
<reference evidence="1" key="1">
    <citation type="submission" date="2022-11" db="EMBL/GenBank/DDBJ databases">
        <title>Genome Sequence of Nemania bipapillata.</title>
        <authorList>
            <person name="Buettner E."/>
        </authorList>
    </citation>
    <scope>NUCLEOTIDE SEQUENCE</scope>
    <source>
        <strain evidence="1">CP14</strain>
    </source>
</reference>